<keyword evidence="4" id="KW-0288">FMN</keyword>
<dbReference type="STRING" id="1121022.GCA_000376105_03366"/>
<accession>V4RBQ0</accession>
<keyword evidence="8" id="KW-1185">Reference proteome</keyword>
<organism evidence="7 8">
    <name type="scientific">Asticcacaulis benevestitus DSM 16100 = ATCC BAA-896</name>
    <dbReference type="NCBI Taxonomy" id="1121022"/>
    <lineage>
        <taxon>Bacteria</taxon>
        <taxon>Pseudomonadati</taxon>
        <taxon>Pseudomonadota</taxon>
        <taxon>Alphaproteobacteria</taxon>
        <taxon>Caulobacterales</taxon>
        <taxon>Caulobacteraceae</taxon>
        <taxon>Asticcacaulis</taxon>
    </lineage>
</organism>
<evidence type="ECO:0000256" key="1">
    <source>
        <dbReference type="ARBA" id="ARBA00001917"/>
    </source>
</evidence>
<evidence type="ECO:0000259" key="6">
    <source>
        <dbReference type="Pfam" id="PF00881"/>
    </source>
</evidence>
<comment type="caution">
    <text evidence="7">The sequence shown here is derived from an EMBL/GenBank/DDBJ whole genome shotgun (WGS) entry which is preliminary data.</text>
</comment>
<keyword evidence="3" id="KW-0285">Flavoprotein</keyword>
<dbReference type="PANTHER" id="PTHR43673">
    <property type="entry name" value="NAD(P)H NITROREDUCTASE YDGI-RELATED"/>
    <property type="match status" value="1"/>
</dbReference>
<name>V4RBQ0_9CAUL</name>
<dbReference type="PANTHER" id="PTHR43673:SF2">
    <property type="entry name" value="NITROREDUCTASE"/>
    <property type="match status" value="1"/>
</dbReference>
<dbReference type="OrthoDB" id="9802510at2"/>
<evidence type="ECO:0000256" key="2">
    <source>
        <dbReference type="ARBA" id="ARBA00007118"/>
    </source>
</evidence>
<dbReference type="Gene3D" id="3.40.109.10">
    <property type="entry name" value="NADH Oxidase"/>
    <property type="match status" value="1"/>
</dbReference>
<gene>
    <name evidence="7" type="ORF">ABENE_15195</name>
</gene>
<evidence type="ECO:0000256" key="3">
    <source>
        <dbReference type="ARBA" id="ARBA00022630"/>
    </source>
</evidence>
<comment type="cofactor">
    <cofactor evidence="1">
        <name>FMN</name>
        <dbReference type="ChEBI" id="CHEBI:58210"/>
    </cofactor>
</comment>
<dbReference type="SUPFAM" id="SSF55469">
    <property type="entry name" value="FMN-dependent nitroreductase-like"/>
    <property type="match status" value="1"/>
</dbReference>
<dbReference type="Proteomes" id="UP000017837">
    <property type="component" value="Unassembled WGS sequence"/>
</dbReference>
<dbReference type="RefSeq" id="WP_018083040.1">
    <property type="nucleotide sequence ID" value="NZ_AQWM01000022.1"/>
</dbReference>
<evidence type="ECO:0000256" key="5">
    <source>
        <dbReference type="ARBA" id="ARBA00023002"/>
    </source>
</evidence>
<dbReference type="PATRIC" id="fig|1121022.4.peg.3094"/>
<dbReference type="AlphaFoldDB" id="V4RBQ0"/>
<reference evidence="7 8" key="1">
    <citation type="journal article" date="2014" name="Nature">
        <title>Sequential evolution of bacterial morphology by co-option of a developmental regulator.</title>
        <authorList>
            <person name="Jiang C."/>
            <person name="Brown P.J."/>
            <person name="Ducret A."/>
            <person name="Brun Y.V."/>
        </authorList>
    </citation>
    <scope>NUCLEOTIDE SEQUENCE [LARGE SCALE GENOMIC DNA]</scope>
    <source>
        <strain evidence="7 8">DSM 16100</strain>
    </source>
</reference>
<evidence type="ECO:0000256" key="4">
    <source>
        <dbReference type="ARBA" id="ARBA00022643"/>
    </source>
</evidence>
<dbReference type="InterPro" id="IPR000415">
    <property type="entry name" value="Nitroreductase-like"/>
</dbReference>
<dbReference type="GO" id="GO:0016491">
    <property type="term" value="F:oxidoreductase activity"/>
    <property type="evidence" value="ECO:0007669"/>
    <property type="project" value="UniProtKB-KW"/>
</dbReference>
<dbReference type="Pfam" id="PF00881">
    <property type="entry name" value="Nitroreductase"/>
    <property type="match status" value="1"/>
</dbReference>
<dbReference type="InterPro" id="IPR029479">
    <property type="entry name" value="Nitroreductase"/>
</dbReference>
<dbReference type="eggNOG" id="COG0778">
    <property type="taxonomic scope" value="Bacteria"/>
</dbReference>
<protein>
    <recommendedName>
        <fullName evidence="6">Nitroreductase domain-containing protein</fullName>
    </recommendedName>
</protein>
<keyword evidence="5" id="KW-0560">Oxidoreductase</keyword>
<evidence type="ECO:0000313" key="7">
    <source>
        <dbReference type="EMBL" id="ESQ88853.1"/>
    </source>
</evidence>
<evidence type="ECO:0000313" key="8">
    <source>
        <dbReference type="Proteomes" id="UP000017837"/>
    </source>
</evidence>
<comment type="similarity">
    <text evidence="2">Belongs to the nitroreductase family.</text>
</comment>
<sequence>MSRIHEPLPGDDAPPRRTMTIMDAIYGRHAVQVFTGDDVTEHTVHALLYAAAQAPATASLPAPAFLVVQGRERLRALSGHIGRLYNAVESELTNLTSDSGFTLFHNAGTLIVVCIRQQTPLAVPEAWMAAENIMLAAAGMGLGSCLIGEAVAGLNDPRGRTLIGLPDSMVPVAIIALGKPTPGIDPTKRRPPDILNWLL</sequence>
<dbReference type="EMBL" id="AWGB01000033">
    <property type="protein sequence ID" value="ESQ88853.1"/>
    <property type="molecule type" value="Genomic_DNA"/>
</dbReference>
<proteinExistence type="inferred from homology"/>
<feature type="domain" description="Nitroreductase" evidence="6">
    <location>
        <begin position="25"/>
        <end position="179"/>
    </location>
</feature>